<evidence type="ECO:0000313" key="3">
    <source>
        <dbReference type="Proteomes" id="UP000028926"/>
    </source>
</evidence>
<evidence type="ECO:0000313" key="2">
    <source>
        <dbReference type="EMBL" id="AIK96331.1"/>
    </source>
</evidence>
<dbReference type="CDD" id="cd10033">
    <property type="entry name" value="UDG_like"/>
    <property type="match status" value="1"/>
</dbReference>
<accession>A0A077AVA1</accession>
<keyword evidence="3" id="KW-1185">Reference proteome</keyword>
<dbReference type="InterPro" id="IPR036895">
    <property type="entry name" value="Uracil-DNA_glycosylase-like_sf"/>
</dbReference>
<dbReference type="EMBL" id="CP008941">
    <property type="protein sequence ID" value="AIK96331.1"/>
    <property type="molecule type" value="Genomic_DNA"/>
</dbReference>
<feature type="domain" description="Uracil-DNA glycosylase-like" evidence="1">
    <location>
        <begin position="27"/>
        <end position="185"/>
    </location>
</feature>
<dbReference type="Proteomes" id="UP000028926">
    <property type="component" value="Chromosome"/>
</dbReference>
<dbReference type="SMART" id="SM00986">
    <property type="entry name" value="UDG"/>
    <property type="match status" value="1"/>
</dbReference>
<dbReference type="Gene3D" id="3.40.470.10">
    <property type="entry name" value="Uracil-DNA glycosylase-like domain"/>
    <property type="match status" value="1"/>
</dbReference>
<proteinExistence type="predicted"/>
<dbReference type="PANTHER" id="PTHR42160">
    <property type="entry name" value="URACIL-DNA GLYCOSYLASE SUPERFAMILY PROTEIN"/>
    <property type="match status" value="1"/>
</dbReference>
<gene>
    <name evidence="2" type="ORF">ID47_05670</name>
</gene>
<evidence type="ECO:0000259" key="1">
    <source>
        <dbReference type="SMART" id="SM00986"/>
    </source>
</evidence>
<protein>
    <submittedName>
        <fullName evidence="2">Uracil-DNA glycosylase</fullName>
    </submittedName>
</protein>
<dbReference type="InterPro" id="IPR005122">
    <property type="entry name" value="Uracil-DNA_glycosylase-like"/>
</dbReference>
<dbReference type="SUPFAM" id="SSF52141">
    <property type="entry name" value="Uracil-DNA glycosylase-like"/>
    <property type="match status" value="1"/>
</dbReference>
<dbReference type="InterPro" id="IPR047124">
    <property type="entry name" value="HI_0220.2"/>
</dbReference>
<reference evidence="2 3" key="1">
    <citation type="submission" date="2014-07" db="EMBL/GenBank/DDBJ databases">
        <title>Comparative genomic insights into amoeba endosymbionts belonging to the families of Holosporaceae and Candidatus Midichloriaceae within Rickettsiales.</title>
        <authorList>
            <person name="Wang Z."/>
            <person name="Wu M."/>
        </authorList>
    </citation>
    <scope>NUCLEOTIDE SEQUENCE [LARGE SCALE GENOMIC DNA]</scope>
    <source>
        <strain evidence="2">PRA3</strain>
    </source>
</reference>
<organism evidence="2 3">
    <name type="scientific">Candidatus Odyssella acanthamoebae</name>
    <dbReference type="NCBI Taxonomy" id="91604"/>
    <lineage>
        <taxon>Bacteria</taxon>
        <taxon>Pseudomonadati</taxon>
        <taxon>Pseudomonadota</taxon>
        <taxon>Alphaproteobacteria</taxon>
        <taxon>Holosporales</taxon>
        <taxon>Candidatus Paracaedibacteraceae</taxon>
        <taxon>Candidatus Odyssella</taxon>
    </lineage>
</organism>
<dbReference type="PANTHER" id="PTHR42160:SF1">
    <property type="entry name" value="URACIL-DNA GLYCOSYLASE SUPERFAMILY PROTEIN"/>
    <property type="match status" value="1"/>
</dbReference>
<sequence>MSFEKHLENLKSCQNCTPTLPLGANPIVQLSPQAKILIIGQAPGTKAHYTNRPFNDPSGDRLRSWLNLSREQFYNEKELAIMPMGFCYPGRNPKGGDLPPPSCCAPLWHAKTLAFLPNIQLTLLIGQYSQRYYLGTKRKKTLTETVKSWTEYLPTYFPLPHPSWRNNEWYKANNWFETEVLPDLHTRVQSILTS</sequence>
<dbReference type="KEGG" id="paca:ID47_05670"/>
<dbReference type="eggNOG" id="COG1573">
    <property type="taxonomic scope" value="Bacteria"/>
</dbReference>
<dbReference type="RefSeq" id="WP_038467201.1">
    <property type="nucleotide sequence ID" value="NZ_CP008941.1"/>
</dbReference>
<dbReference type="SMART" id="SM00987">
    <property type="entry name" value="UreE_C"/>
    <property type="match status" value="1"/>
</dbReference>
<dbReference type="STRING" id="91604.ID47_05670"/>
<name>A0A077AVA1_9PROT</name>
<dbReference type="HOGENOM" id="CLU_075800_0_0_5"/>
<dbReference type="AlphaFoldDB" id="A0A077AVA1"/>
<dbReference type="Pfam" id="PF03167">
    <property type="entry name" value="UDG"/>
    <property type="match status" value="1"/>
</dbReference>